<sequence length="630" mass="70645">MGKKKGASGLGRCLIKQKPTSRLYDSSLHTTELNDGYDWGRANVTSITEQNDLDAFLATAELAGIDFTAEKQNVKVVHKGDVVSSGVLSDGQKAALKNLHEEHKELLRIPRRPPWNSDTSAEELHALERESFVSWRRQLAEHPMAGEEKPPRPSIEIYWVYQGAMGLLVLRTAPKPAGKCVRPDLGLQEVEGIILTPYEKNLEFWRQLWRVVERRVKKGKAARQSFPSSTISEADGALCRCSDVVVQIVDARNPLLFHCGDLERYVMELDPLKQNLLILNKADYLNRKQRVSHVDARALRARLAGVGRDADRVTALGETKLLKKTMRQSNSGTQSENRFEDPSRLYTKEELLELFRTTHPHSKATKGQTVVGLVGYPNVGKSSTINALLSHKKVSVSTTPGKTKHFQTLQLEEGLWLCDCPGLVFPNFVSSKAEMIVHGILPIDQMTDHVPPVSLISFSGRLIPRHVLEATYGIMIPRPHETEDPDRAPTSEELLNAYGYMRGYMTQSGVPDNPRASRYVLRDFVTGRLLYCMAPPGVKQDDYHQFPPPTKASRPEPAQANRARERRVTSKDIDRDFFQKKAPEAHIKGRTVVATGSSDAGASSEGKPWKKHHNAKKKEKLRRVYASHDL</sequence>
<evidence type="ECO:0000313" key="2">
    <source>
        <dbReference type="Proteomes" id="UP000805193"/>
    </source>
</evidence>
<proteinExistence type="predicted"/>
<organism evidence="1 2">
    <name type="scientific">Ixodes persulcatus</name>
    <name type="common">Taiga tick</name>
    <dbReference type="NCBI Taxonomy" id="34615"/>
    <lineage>
        <taxon>Eukaryota</taxon>
        <taxon>Metazoa</taxon>
        <taxon>Ecdysozoa</taxon>
        <taxon>Arthropoda</taxon>
        <taxon>Chelicerata</taxon>
        <taxon>Arachnida</taxon>
        <taxon>Acari</taxon>
        <taxon>Parasitiformes</taxon>
        <taxon>Ixodida</taxon>
        <taxon>Ixodoidea</taxon>
        <taxon>Ixodidae</taxon>
        <taxon>Ixodinae</taxon>
        <taxon>Ixodes</taxon>
    </lineage>
</organism>
<evidence type="ECO:0000313" key="1">
    <source>
        <dbReference type="EMBL" id="KAG0409833.1"/>
    </source>
</evidence>
<name>A0AC60NRT9_IXOPE</name>
<comment type="caution">
    <text evidence="1">The sequence shown here is derived from an EMBL/GenBank/DDBJ whole genome shotgun (WGS) entry which is preliminary data.</text>
</comment>
<keyword evidence="2" id="KW-1185">Reference proteome</keyword>
<dbReference type="Proteomes" id="UP000805193">
    <property type="component" value="Unassembled WGS sequence"/>
</dbReference>
<gene>
    <name evidence="1" type="ORF">HPB47_013043</name>
</gene>
<accession>A0AC60NRT9</accession>
<dbReference type="EMBL" id="JABSTQ010011587">
    <property type="protein sequence ID" value="KAG0409833.1"/>
    <property type="molecule type" value="Genomic_DNA"/>
</dbReference>
<reference evidence="1 2" key="1">
    <citation type="journal article" date="2020" name="Cell">
        <title>Large-Scale Comparative Analyses of Tick Genomes Elucidate Their Genetic Diversity and Vector Capacities.</title>
        <authorList>
            <consortium name="Tick Genome and Microbiome Consortium (TIGMIC)"/>
            <person name="Jia N."/>
            <person name="Wang J."/>
            <person name="Shi W."/>
            <person name="Du L."/>
            <person name="Sun Y."/>
            <person name="Zhan W."/>
            <person name="Jiang J.F."/>
            <person name="Wang Q."/>
            <person name="Zhang B."/>
            <person name="Ji P."/>
            <person name="Bell-Sakyi L."/>
            <person name="Cui X.M."/>
            <person name="Yuan T.T."/>
            <person name="Jiang B.G."/>
            <person name="Yang W.F."/>
            <person name="Lam T.T."/>
            <person name="Chang Q.C."/>
            <person name="Ding S.J."/>
            <person name="Wang X.J."/>
            <person name="Zhu J.G."/>
            <person name="Ruan X.D."/>
            <person name="Zhao L."/>
            <person name="Wei J.T."/>
            <person name="Ye R.Z."/>
            <person name="Que T.C."/>
            <person name="Du C.H."/>
            <person name="Zhou Y.H."/>
            <person name="Cheng J.X."/>
            <person name="Dai P.F."/>
            <person name="Guo W.B."/>
            <person name="Han X.H."/>
            <person name="Huang E.J."/>
            <person name="Li L.F."/>
            <person name="Wei W."/>
            <person name="Gao Y.C."/>
            <person name="Liu J.Z."/>
            <person name="Shao H.Z."/>
            <person name="Wang X."/>
            <person name="Wang C.C."/>
            <person name="Yang T.C."/>
            <person name="Huo Q.B."/>
            <person name="Li W."/>
            <person name="Chen H.Y."/>
            <person name="Chen S.E."/>
            <person name="Zhou L.G."/>
            <person name="Ni X.B."/>
            <person name="Tian J.H."/>
            <person name="Sheng Y."/>
            <person name="Liu T."/>
            <person name="Pan Y.S."/>
            <person name="Xia L.Y."/>
            <person name="Li J."/>
            <person name="Zhao F."/>
            <person name="Cao W.C."/>
        </authorList>
    </citation>
    <scope>NUCLEOTIDE SEQUENCE [LARGE SCALE GENOMIC DNA]</scope>
    <source>
        <strain evidence="1">Iper-2018</strain>
    </source>
</reference>
<protein>
    <submittedName>
        <fullName evidence="1">Uncharacterized protein</fullName>
    </submittedName>
</protein>